<protein>
    <submittedName>
        <fullName evidence="2">Uncharacterized protein</fullName>
    </submittedName>
</protein>
<keyword evidence="3" id="KW-1185">Reference proteome</keyword>
<organism evidence="2 3">
    <name type="scientific">Sporormia fimetaria CBS 119925</name>
    <dbReference type="NCBI Taxonomy" id="1340428"/>
    <lineage>
        <taxon>Eukaryota</taxon>
        <taxon>Fungi</taxon>
        <taxon>Dikarya</taxon>
        <taxon>Ascomycota</taxon>
        <taxon>Pezizomycotina</taxon>
        <taxon>Dothideomycetes</taxon>
        <taxon>Pleosporomycetidae</taxon>
        <taxon>Pleosporales</taxon>
        <taxon>Sporormiaceae</taxon>
        <taxon>Sporormia</taxon>
    </lineage>
</organism>
<feature type="compositionally biased region" description="Basic and acidic residues" evidence="1">
    <location>
        <begin position="95"/>
        <end position="108"/>
    </location>
</feature>
<feature type="compositionally biased region" description="Basic and acidic residues" evidence="1">
    <location>
        <begin position="120"/>
        <end position="141"/>
    </location>
</feature>
<dbReference type="PANTHER" id="PTHR34693">
    <property type="entry name" value="PROTEIN PAR32"/>
    <property type="match status" value="1"/>
</dbReference>
<evidence type="ECO:0000313" key="2">
    <source>
        <dbReference type="EMBL" id="KAF2750719.1"/>
    </source>
</evidence>
<dbReference type="AlphaFoldDB" id="A0A6A6VLP1"/>
<dbReference type="EMBL" id="MU006563">
    <property type="protein sequence ID" value="KAF2750719.1"/>
    <property type="molecule type" value="Genomic_DNA"/>
</dbReference>
<dbReference type="InterPro" id="IPR022024">
    <property type="entry name" value="DUF3602"/>
</dbReference>
<evidence type="ECO:0000256" key="1">
    <source>
        <dbReference type="SAM" id="MobiDB-lite"/>
    </source>
</evidence>
<dbReference type="Proteomes" id="UP000799440">
    <property type="component" value="Unassembled WGS sequence"/>
</dbReference>
<dbReference type="InterPro" id="IPR053203">
    <property type="entry name" value="Cisplatin_resist-associated"/>
</dbReference>
<feature type="compositionally biased region" description="Basic and acidic residues" evidence="1">
    <location>
        <begin position="64"/>
        <end position="87"/>
    </location>
</feature>
<accession>A0A6A6VLP1</accession>
<dbReference type="PANTHER" id="PTHR34693:SF3">
    <property type="match status" value="1"/>
</dbReference>
<gene>
    <name evidence="2" type="ORF">M011DRAFT_474226</name>
</gene>
<proteinExistence type="predicted"/>
<sequence>MPDAPIHSTGRGGAGNIGPDSTVYTDGGIVREGVQGLSSEGEYSTGRGGAGNIAKSPHLGASEAEGRRSHDYIPETSLREGQKEFHTGRGGSGNVHKEKYGGHSHSPDRQGVGSKLKHLLHLDKDGKDKEASPLKDEVNKN</sequence>
<dbReference type="Pfam" id="PF12223">
    <property type="entry name" value="DUF3602"/>
    <property type="match status" value="1"/>
</dbReference>
<name>A0A6A6VLP1_9PLEO</name>
<reference evidence="2" key="1">
    <citation type="journal article" date="2020" name="Stud. Mycol.">
        <title>101 Dothideomycetes genomes: a test case for predicting lifestyles and emergence of pathogens.</title>
        <authorList>
            <person name="Haridas S."/>
            <person name="Albert R."/>
            <person name="Binder M."/>
            <person name="Bloem J."/>
            <person name="Labutti K."/>
            <person name="Salamov A."/>
            <person name="Andreopoulos B."/>
            <person name="Baker S."/>
            <person name="Barry K."/>
            <person name="Bills G."/>
            <person name="Bluhm B."/>
            <person name="Cannon C."/>
            <person name="Castanera R."/>
            <person name="Culley D."/>
            <person name="Daum C."/>
            <person name="Ezra D."/>
            <person name="Gonzalez J."/>
            <person name="Henrissat B."/>
            <person name="Kuo A."/>
            <person name="Liang C."/>
            <person name="Lipzen A."/>
            <person name="Lutzoni F."/>
            <person name="Magnuson J."/>
            <person name="Mondo S."/>
            <person name="Nolan M."/>
            <person name="Ohm R."/>
            <person name="Pangilinan J."/>
            <person name="Park H.-J."/>
            <person name="Ramirez L."/>
            <person name="Alfaro M."/>
            <person name="Sun H."/>
            <person name="Tritt A."/>
            <person name="Yoshinaga Y."/>
            <person name="Zwiers L.-H."/>
            <person name="Turgeon B."/>
            <person name="Goodwin S."/>
            <person name="Spatafora J."/>
            <person name="Crous P."/>
            <person name="Grigoriev I."/>
        </authorList>
    </citation>
    <scope>NUCLEOTIDE SEQUENCE</scope>
    <source>
        <strain evidence="2">CBS 119925</strain>
    </source>
</reference>
<evidence type="ECO:0000313" key="3">
    <source>
        <dbReference type="Proteomes" id="UP000799440"/>
    </source>
</evidence>
<dbReference type="OrthoDB" id="2537432at2759"/>
<feature type="region of interest" description="Disordered" evidence="1">
    <location>
        <begin position="1"/>
        <end position="141"/>
    </location>
</feature>